<organism evidence="2 3">
    <name type="scientific">Diaphorina citri</name>
    <name type="common">Asian citrus psyllid</name>
    <dbReference type="NCBI Taxonomy" id="121845"/>
    <lineage>
        <taxon>Eukaryota</taxon>
        <taxon>Metazoa</taxon>
        <taxon>Ecdysozoa</taxon>
        <taxon>Arthropoda</taxon>
        <taxon>Hexapoda</taxon>
        <taxon>Insecta</taxon>
        <taxon>Pterygota</taxon>
        <taxon>Neoptera</taxon>
        <taxon>Paraneoptera</taxon>
        <taxon>Hemiptera</taxon>
        <taxon>Sternorrhyncha</taxon>
        <taxon>Psylloidea</taxon>
        <taxon>Psyllidae</taxon>
        <taxon>Diaphorininae</taxon>
        <taxon>Diaphorina</taxon>
    </lineage>
</organism>
<dbReference type="GeneID" id="103505697"/>
<dbReference type="KEGG" id="dci:103505697"/>
<dbReference type="Proteomes" id="UP000079169">
    <property type="component" value="Unplaced"/>
</dbReference>
<gene>
    <name evidence="3" type="primary">LOC103505697</name>
</gene>
<accession>A0A1S3CW69</accession>
<evidence type="ECO:0000313" key="3">
    <source>
        <dbReference type="RefSeq" id="XP_008468273.1"/>
    </source>
</evidence>
<feature type="transmembrane region" description="Helical" evidence="1">
    <location>
        <begin position="79"/>
        <end position="100"/>
    </location>
</feature>
<dbReference type="PaxDb" id="121845-A0A1S3CW69"/>
<keyword evidence="1" id="KW-0812">Transmembrane</keyword>
<evidence type="ECO:0000313" key="2">
    <source>
        <dbReference type="Proteomes" id="UP000079169"/>
    </source>
</evidence>
<dbReference type="AlphaFoldDB" id="A0A1S3CW69"/>
<keyword evidence="2" id="KW-1185">Reference proteome</keyword>
<sequence>MILYFTEPSLSDIQLPPKVVKQDDDLDFDETNIHVQKDIKIGGNVVAKIFFALVFGALICMVGLIVFEHRGTGNEGNPSVFAVKFGVGVALIVVAHVVLVSKWKANVDTGELPKLHFP</sequence>
<keyword evidence="1" id="KW-0472">Membrane</keyword>
<keyword evidence="1" id="KW-1133">Transmembrane helix</keyword>
<proteinExistence type="predicted"/>
<name>A0A1S3CW69_DIACI</name>
<feature type="transmembrane region" description="Helical" evidence="1">
    <location>
        <begin position="45"/>
        <end position="67"/>
    </location>
</feature>
<protein>
    <submittedName>
        <fullName evidence="3">Uncharacterized protein LOC103505697</fullName>
    </submittedName>
</protein>
<evidence type="ECO:0000256" key="1">
    <source>
        <dbReference type="SAM" id="Phobius"/>
    </source>
</evidence>
<dbReference type="RefSeq" id="XP_008468273.1">
    <property type="nucleotide sequence ID" value="XM_008470051.2"/>
</dbReference>
<reference evidence="3" key="1">
    <citation type="submission" date="2025-08" db="UniProtKB">
        <authorList>
            <consortium name="RefSeq"/>
        </authorList>
    </citation>
    <scope>IDENTIFICATION</scope>
</reference>